<gene>
    <name evidence="2" type="ORF">NEE01_04600</name>
</gene>
<keyword evidence="1" id="KW-0472">Membrane</keyword>
<evidence type="ECO:0000313" key="3">
    <source>
        <dbReference type="Proteomes" id="UP001165565"/>
    </source>
</evidence>
<accession>A0AA41Z740</accession>
<name>A0AA41Z740_9SPHN</name>
<proteinExistence type="predicted"/>
<comment type="caution">
    <text evidence="2">The sequence shown here is derived from an EMBL/GenBank/DDBJ whole genome shotgun (WGS) entry which is preliminary data.</text>
</comment>
<evidence type="ECO:0000313" key="2">
    <source>
        <dbReference type="EMBL" id="MCW6534059.1"/>
    </source>
</evidence>
<dbReference type="AlphaFoldDB" id="A0AA41Z740"/>
<keyword evidence="1" id="KW-1133">Transmembrane helix</keyword>
<keyword evidence="3" id="KW-1185">Reference proteome</keyword>
<sequence length="241" mass="27820">MTRTIRWPLVARRFHKWLALLVGVQVLLWTLTGFYMVVVHIDTIHGDHLVRAPATRPFDLAQLTPPSRILAAHPDASELRLQRYFDRPVWRAQAAGGAALFDARTGQRIAWPNESDIRRLARIIYTGTGDIVSVRLLMRAPQEMQSRKPPYWQVEFAGWNRPTLYLSPATGELISRRHSLWRIFDFAWMLHIMDYGARTDVNNPLLRVATWSAFAMAASGAWLLIWAFPRRKKKKKKKAAL</sequence>
<dbReference type="Proteomes" id="UP001165565">
    <property type="component" value="Unassembled WGS sequence"/>
</dbReference>
<protein>
    <submittedName>
        <fullName evidence="2">PepSY domain-containing protein</fullName>
    </submittedName>
</protein>
<evidence type="ECO:0000256" key="1">
    <source>
        <dbReference type="SAM" id="Phobius"/>
    </source>
</evidence>
<keyword evidence="1" id="KW-0812">Transmembrane</keyword>
<reference evidence="2" key="1">
    <citation type="submission" date="2022-06" db="EMBL/GenBank/DDBJ databases">
        <title>Sphingomonas sp. nov. isolated from rhizosphere soil of tomato.</title>
        <authorList>
            <person name="Dong H."/>
            <person name="Gao R."/>
        </authorList>
    </citation>
    <scope>NUCLEOTIDE SEQUENCE</scope>
    <source>
        <strain evidence="2">MMSM24</strain>
    </source>
</reference>
<organism evidence="2 3">
    <name type="scientific">Sphingomonas lycopersici</name>
    <dbReference type="NCBI Taxonomy" id="2951807"/>
    <lineage>
        <taxon>Bacteria</taxon>
        <taxon>Pseudomonadati</taxon>
        <taxon>Pseudomonadota</taxon>
        <taxon>Alphaproteobacteria</taxon>
        <taxon>Sphingomonadales</taxon>
        <taxon>Sphingomonadaceae</taxon>
        <taxon>Sphingomonas</taxon>
    </lineage>
</organism>
<dbReference type="EMBL" id="JANFAV010000002">
    <property type="protein sequence ID" value="MCW6534059.1"/>
    <property type="molecule type" value="Genomic_DNA"/>
</dbReference>
<feature type="transmembrane region" description="Helical" evidence="1">
    <location>
        <begin position="209"/>
        <end position="228"/>
    </location>
</feature>
<dbReference type="RefSeq" id="WP_265268037.1">
    <property type="nucleotide sequence ID" value="NZ_JANFAV010000002.1"/>
</dbReference>
<feature type="transmembrane region" description="Helical" evidence="1">
    <location>
        <begin position="17"/>
        <end position="41"/>
    </location>
</feature>